<dbReference type="RefSeq" id="WP_092567605.1">
    <property type="nucleotide sequence ID" value="NZ_BMXH01000001.1"/>
</dbReference>
<proteinExistence type="predicted"/>
<evidence type="ECO:0000313" key="2">
    <source>
        <dbReference type="EMBL" id="SDW11677.1"/>
    </source>
</evidence>
<dbReference type="InterPro" id="IPR036513">
    <property type="entry name" value="STAS_dom_sf"/>
</dbReference>
<dbReference type="Gene3D" id="3.30.750.24">
    <property type="entry name" value="STAS domain"/>
    <property type="match status" value="1"/>
</dbReference>
<dbReference type="PROSITE" id="PS50801">
    <property type="entry name" value="STAS"/>
    <property type="match status" value="1"/>
</dbReference>
<keyword evidence="3" id="KW-1185">Reference proteome</keyword>
<dbReference type="CDD" id="cd07043">
    <property type="entry name" value="STAS_anti-anti-sigma_factors"/>
    <property type="match status" value="1"/>
</dbReference>
<protein>
    <submittedName>
        <fullName evidence="2">Phospholipid transport system transporter-binding protein</fullName>
    </submittedName>
</protein>
<dbReference type="Proteomes" id="UP000198500">
    <property type="component" value="Unassembled WGS sequence"/>
</dbReference>
<sequence length="107" mass="11393">MTLLLNAQGARLSAMEQRLVVSGDVDFDVATVIADAGRQWLVACPPNGEIELDFGGVDRVSSAALSVMLEWMRCAVDAGLTVRTVILSPPLRRLTEVASLDALLPAD</sequence>
<evidence type="ECO:0000313" key="3">
    <source>
        <dbReference type="Proteomes" id="UP000198500"/>
    </source>
</evidence>
<dbReference type="OrthoDB" id="6174465at2"/>
<organism evidence="2 3">
    <name type="scientific">Aidingimonas halophila</name>
    <dbReference type="NCBI Taxonomy" id="574349"/>
    <lineage>
        <taxon>Bacteria</taxon>
        <taxon>Pseudomonadati</taxon>
        <taxon>Pseudomonadota</taxon>
        <taxon>Gammaproteobacteria</taxon>
        <taxon>Oceanospirillales</taxon>
        <taxon>Halomonadaceae</taxon>
        <taxon>Aidingimonas</taxon>
    </lineage>
</organism>
<dbReference type="InterPro" id="IPR002645">
    <property type="entry name" value="STAS_dom"/>
</dbReference>
<gene>
    <name evidence="2" type="ORF">SAMN05443545_101177</name>
</gene>
<dbReference type="SUPFAM" id="SSF52091">
    <property type="entry name" value="SpoIIaa-like"/>
    <property type="match status" value="1"/>
</dbReference>
<name>A0A1H2QWY2_9GAMM</name>
<evidence type="ECO:0000259" key="1">
    <source>
        <dbReference type="PROSITE" id="PS50801"/>
    </source>
</evidence>
<dbReference type="Pfam" id="PF13466">
    <property type="entry name" value="STAS_2"/>
    <property type="match status" value="1"/>
</dbReference>
<accession>A0A1H2QWY2</accession>
<dbReference type="InterPro" id="IPR058548">
    <property type="entry name" value="MlaB-like_STAS"/>
</dbReference>
<feature type="domain" description="STAS" evidence="1">
    <location>
        <begin position="19"/>
        <end position="107"/>
    </location>
</feature>
<dbReference type="EMBL" id="FNNI01000001">
    <property type="protein sequence ID" value="SDW11677.1"/>
    <property type="molecule type" value="Genomic_DNA"/>
</dbReference>
<dbReference type="AlphaFoldDB" id="A0A1H2QWY2"/>
<reference evidence="2 3" key="1">
    <citation type="submission" date="2016-10" db="EMBL/GenBank/DDBJ databases">
        <authorList>
            <person name="de Groot N.N."/>
        </authorList>
    </citation>
    <scope>NUCLEOTIDE SEQUENCE [LARGE SCALE GENOMIC DNA]</scope>
    <source>
        <strain evidence="2 3">DSM 19219</strain>
    </source>
</reference>
<dbReference type="STRING" id="574349.SAMN05443545_101177"/>